<organism evidence="1 2">
    <name type="scientific">Mycolicibacterium fortuitum</name>
    <name type="common">Mycobacterium fortuitum</name>
    <dbReference type="NCBI Taxonomy" id="1766"/>
    <lineage>
        <taxon>Bacteria</taxon>
        <taxon>Bacillati</taxon>
        <taxon>Actinomycetota</taxon>
        <taxon>Actinomycetes</taxon>
        <taxon>Mycobacteriales</taxon>
        <taxon>Mycobacteriaceae</taxon>
        <taxon>Mycolicibacterium</taxon>
    </lineage>
</organism>
<dbReference type="InterPro" id="IPR043737">
    <property type="entry name" value="DUF5682"/>
</dbReference>
<gene>
    <name evidence="1" type="ORF">NCTC1542_03464</name>
</gene>
<evidence type="ECO:0000313" key="2">
    <source>
        <dbReference type="Proteomes" id="UP000255389"/>
    </source>
</evidence>
<dbReference type="Pfam" id="PF18934">
    <property type="entry name" value="DUF5682"/>
    <property type="match status" value="1"/>
</dbReference>
<dbReference type="EMBL" id="UGQY01000003">
    <property type="protein sequence ID" value="STZ88679.1"/>
    <property type="molecule type" value="Genomic_DNA"/>
</dbReference>
<evidence type="ECO:0000313" key="1">
    <source>
        <dbReference type="EMBL" id="STZ88679.1"/>
    </source>
</evidence>
<accession>A0A378UXA3</accession>
<reference evidence="1 2" key="1">
    <citation type="submission" date="2018-06" db="EMBL/GenBank/DDBJ databases">
        <authorList>
            <consortium name="Pathogen Informatics"/>
            <person name="Doyle S."/>
        </authorList>
    </citation>
    <scope>NUCLEOTIDE SEQUENCE [LARGE SCALE GENOMIC DNA]</scope>
    <source>
        <strain evidence="1 2">NCTC1542</strain>
    </source>
</reference>
<proteinExistence type="predicted"/>
<sequence>MTDLDEPRIIGVRHHSPSCARVVVAEIERLRPAHVLIEGPCDFNGRIDEFDAGHRLPIAIYSYLSAPGVHRGSWSPLAEHSPEWQALRAGRRVGAQVRFIDLPAWHDAFAEFTNRYADDPDEASEHRAADYTAAVARELGIDSRDALWDHLFESEVDPAVAAQRLSAWFAGLRGEDPGSTGNAAREDLMARWIAWAVRRHDGPVVVVCGGYHAPALAKLWARLPPTDTPPAVPVPSTDSRHGSYLVPFSFRQLDAFTGYASGMPSPSYYQWIWEDGIAAAGRQLLHRTRDRLRNRKLPVSTASLQNVYTHAHGLARLRGHEVPLRCDWLDSVAACWVTDALEVPLPWSYPGPLAPGTDPVLVEVMDVLSGDQVGALAAGTPQPPLVAAVAAELTAHDLPETGEVSLDLLSDNDRRRSRVLHRLALLGIPGTQRRAGPRWALDAGRNPGEQWYLSDPPARLATLIEAGAWGATLLDAARNKWGSTISGPDIGVAELAAAVDAAAAAGLGSVQADVIGRLRATVAAETDLDALGAALRALLPLARTPQLLGLDDVPGCLDAVEAIADRAVWLLEPPAALAPAQIDGHLRLMIGLRDLVRAQLFATMDDRIVAVLHRKAASHRSDPASRGAALGAVISLGSAADADPLAILGSVSVTRLGDALAGLLALAREELISDAGFVAGLDGLISGLPGDDFVGALPALRAAFAWLPPRERGDVADAVLELHGATDVSRRVLLRRLDVDPQAVAEAAADERRAVERLQLWGVWP</sequence>
<name>A0A378UXA3_MYCFO</name>
<dbReference type="AlphaFoldDB" id="A0A378UXA3"/>
<dbReference type="Proteomes" id="UP000255389">
    <property type="component" value="Unassembled WGS sequence"/>
</dbReference>
<protein>
    <submittedName>
        <fullName evidence="1">Uncharacterized protein</fullName>
    </submittedName>
</protein>